<name>A0AAN6UCI0_9PEZI</name>
<comment type="caution">
    <text evidence="1">The sequence shown here is derived from an EMBL/GenBank/DDBJ whole genome shotgun (WGS) entry which is preliminary data.</text>
</comment>
<organism evidence="1 2">
    <name type="scientific">Parathielavia appendiculata</name>
    <dbReference type="NCBI Taxonomy" id="2587402"/>
    <lineage>
        <taxon>Eukaryota</taxon>
        <taxon>Fungi</taxon>
        <taxon>Dikarya</taxon>
        <taxon>Ascomycota</taxon>
        <taxon>Pezizomycotina</taxon>
        <taxon>Sordariomycetes</taxon>
        <taxon>Sordariomycetidae</taxon>
        <taxon>Sordariales</taxon>
        <taxon>Chaetomiaceae</taxon>
        <taxon>Parathielavia</taxon>
    </lineage>
</organism>
<dbReference type="GeneID" id="87824491"/>
<reference evidence="1" key="2">
    <citation type="submission" date="2023-05" db="EMBL/GenBank/DDBJ databases">
        <authorList>
            <consortium name="Lawrence Berkeley National Laboratory"/>
            <person name="Steindorff A."/>
            <person name="Hensen N."/>
            <person name="Bonometti L."/>
            <person name="Westerberg I."/>
            <person name="Brannstrom I.O."/>
            <person name="Guillou S."/>
            <person name="Cros-Aarteil S."/>
            <person name="Calhoun S."/>
            <person name="Haridas S."/>
            <person name="Kuo A."/>
            <person name="Mondo S."/>
            <person name="Pangilinan J."/>
            <person name="Riley R."/>
            <person name="Labutti K."/>
            <person name="Andreopoulos B."/>
            <person name="Lipzen A."/>
            <person name="Chen C."/>
            <person name="Yanf M."/>
            <person name="Daum C."/>
            <person name="Ng V."/>
            <person name="Clum A."/>
            <person name="Ohm R."/>
            <person name="Martin F."/>
            <person name="Silar P."/>
            <person name="Natvig D."/>
            <person name="Lalanne C."/>
            <person name="Gautier V."/>
            <person name="Ament-Velasquez S.L."/>
            <person name="Kruys A."/>
            <person name="Hutchinson M.I."/>
            <person name="Powell A.J."/>
            <person name="Barry K."/>
            <person name="Miller A.N."/>
            <person name="Grigoriev I.V."/>
            <person name="Debuchy R."/>
            <person name="Gladieux P."/>
            <person name="Thoren M.H."/>
            <person name="Johannesson H."/>
        </authorList>
    </citation>
    <scope>NUCLEOTIDE SEQUENCE</scope>
    <source>
        <strain evidence="1">CBS 731.68</strain>
    </source>
</reference>
<reference evidence="1" key="1">
    <citation type="journal article" date="2023" name="Mol. Phylogenet. Evol.">
        <title>Genome-scale phylogeny and comparative genomics of the fungal order Sordariales.</title>
        <authorList>
            <person name="Hensen N."/>
            <person name="Bonometti L."/>
            <person name="Westerberg I."/>
            <person name="Brannstrom I.O."/>
            <person name="Guillou S."/>
            <person name="Cros-Aarteil S."/>
            <person name="Calhoun S."/>
            <person name="Haridas S."/>
            <person name="Kuo A."/>
            <person name="Mondo S."/>
            <person name="Pangilinan J."/>
            <person name="Riley R."/>
            <person name="LaButti K."/>
            <person name="Andreopoulos B."/>
            <person name="Lipzen A."/>
            <person name="Chen C."/>
            <person name="Yan M."/>
            <person name="Daum C."/>
            <person name="Ng V."/>
            <person name="Clum A."/>
            <person name="Steindorff A."/>
            <person name="Ohm R.A."/>
            <person name="Martin F."/>
            <person name="Silar P."/>
            <person name="Natvig D.O."/>
            <person name="Lalanne C."/>
            <person name="Gautier V."/>
            <person name="Ament-Velasquez S.L."/>
            <person name="Kruys A."/>
            <person name="Hutchinson M.I."/>
            <person name="Powell A.J."/>
            <person name="Barry K."/>
            <person name="Miller A.N."/>
            <person name="Grigoriev I.V."/>
            <person name="Debuchy R."/>
            <person name="Gladieux P."/>
            <person name="Hiltunen Thoren M."/>
            <person name="Johannesson H."/>
        </authorList>
    </citation>
    <scope>NUCLEOTIDE SEQUENCE</scope>
    <source>
        <strain evidence="1">CBS 731.68</strain>
    </source>
</reference>
<evidence type="ECO:0000313" key="2">
    <source>
        <dbReference type="Proteomes" id="UP001302602"/>
    </source>
</evidence>
<proteinExistence type="predicted"/>
<dbReference type="AlphaFoldDB" id="A0AAN6UCI0"/>
<evidence type="ECO:0000313" key="1">
    <source>
        <dbReference type="EMBL" id="KAK4129061.1"/>
    </source>
</evidence>
<keyword evidence="2" id="KW-1185">Reference proteome</keyword>
<protein>
    <submittedName>
        <fullName evidence="1">Uncharacterized protein</fullName>
    </submittedName>
</protein>
<dbReference type="EMBL" id="MU853223">
    <property type="protein sequence ID" value="KAK4129061.1"/>
    <property type="molecule type" value="Genomic_DNA"/>
</dbReference>
<dbReference type="RefSeq" id="XP_062652832.1">
    <property type="nucleotide sequence ID" value="XM_062787721.1"/>
</dbReference>
<gene>
    <name evidence="1" type="ORF">N657DRAFT_51538</name>
</gene>
<sequence length="166" mass="17938">MHAEDGESDGLRTGRAELADGQYVKIPAQAWHHALAHIDSAGPLIRCGPGLAKCTSAGPASLAADMAQFHHVDKCTIDTTPPAPVCRDARQPGIGRDTDVFGSPVQLDHQEVHLMKFDKYSTSVGQHRGTNWAMWELDVMIGRQVLYTSTLLCPSDTKITGSFSIT</sequence>
<accession>A0AAN6UCI0</accession>
<dbReference type="Proteomes" id="UP001302602">
    <property type="component" value="Unassembled WGS sequence"/>
</dbReference>